<name>A0A139SQW4_9BACT</name>
<evidence type="ECO:0000313" key="7">
    <source>
        <dbReference type="EMBL" id="KXU36841.1"/>
    </source>
</evidence>
<accession>A0A139SQW4</accession>
<dbReference type="InterPro" id="IPR002035">
    <property type="entry name" value="VWF_A"/>
</dbReference>
<dbReference type="SMART" id="SM00327">
    <property type="entry name" value="VWA"/>
    <property type="match status" value="1"/>
</dbReference>
<dbReference type="PROSITE" id="PS50234">
    <property type="entry name" value="VWFA"/>
    <property type="match status" value="1"/>
</dbReference>
<feature type="region of interest" description="Disordered" evidence="5">
    <location>
        <begin position="486"/>
        <end position="678"/>
    </location>
</feature>
<proteinExistence type="predicted"/>
<dbReference type="PANTHER" id="PTHR22550:SF5">
    <property type="entry name" value="LEUCINE ZIPPER PROTEIN 4"/>
    <property type="match status" value="1"/>
</dbReference>
<keyword evidence="8" id="KW-1185">Reference proteome</keyword>
<dbReference type="InterPro" id="IPR050768">
    <property type="entry name" value="UPF0353/GerABKA_families"/>
</dbReference>
<dbReference type="OrthoDB" id="9807628at2"/>
<dbReference type="PANTHER" id="PTHR22550">
    <property type="entry name" value="SPORE GERMINATION PROTEIN"/>
    <property type="match status" value="1"/>
</dbReference>
<evidence type="ECO:0000256" key="2">
    <source>
        <dbReference type="ARBA" id="ARBA00022692"/>
    </source>
</evidence>
<dbReference type="Proteomes" id="UP000070058">
    <property type="component" value="Unassembled WGS sequence"/>
</dbReference>
<evidence type="ECO:0000256" key="4">
    <source>
        <dbReference type="ARBA" id="ARBA00023136"/>
    </source>
</evidence>
<evidence type="ECO:0000256" key="5">
    <source>
        <dbReference type="SAM" id="MobiDB-lite"/>
    </source>
</evidence>
<feature type="compositionally biased region" description="Low complexity" evidence="5">
    <location>
        <begin position="505"/>
        <end position="549"/>
    </location>
</feature>
<feature type="compositionally biased region" description="Polar residues" evidence="5">
    <location>
        <begin position="550"/>
        <end position="562"/>
    </location>
</feature>
<dbReference type="Gene3D" id="3.40.50.410">
    <property type="entry name" value="von Willebrand factor, type A domain"/>
    <property type="match status" value="1"/>
</dbReference>
<feature type="compositionally biased region" description="Low complexity" evidence="5">
    <location>
        <begin position="615"/>
        <end position="638"/>
    </location>
</feature>
<keyword evidence="4" id="KW-0472">Membrane</keyword>
<protein>
    <recommendedName>
        <fullName evidence="6">VWFA domain-containing protein</fullName>
    </recommendedName>
</protein>
<evidence type="ECO:0000313" key="8">
    <source>
        <dbReference type="Proteomes" id="UP000070058"/>
    </source>
</evidence>
<comment type="caution">
    <text evidence="7">The sequence shown here is derived from an EMBL/GenBank/DDBJ whole genome shotgun (WGS) entry which is preliminary data.</text>
</comment>
<evidence type="ECO:0000259" key="6">
    <source>
        <dbReference type="PROSITE" id="PS50234"/>
    </source>
</evidence>
<dbReference type="EMBL" id="LSZQ01000028">
    <property type="protein sequence ID" value="KXU36841.1"/>
    <property type="molecule type" value="Genomic_DNA"/>
</dbReference>
<dbReference type="SUPFAM" id="SSF53300">
    <property type="entry name" value="vWA-like"/>
    <property type="match status" value="1"/>
</dbReference>
<feature type="compositionally biased region" description="Low complexity" evidence="5">
    <location>
        <begin position="570"/>
        <end position="580"/>
    </location>
</feature>
<organism evidence="7 8">
    <name type="scientific">Cephaloticoccus primus</name>
    <dbReference type="NCBI Taxonomy" id="1548207"/>
    <lineage>
        <taxon>Bacteria</taxon>
        <taxon>Pseudomonadati</taxon>
        <taxon>Verrucomicrobiota</taxon>
        <taxon>Opitutia</taxon>
        <taxon>Opitutales</taxon>
        <taxon>Opitutaceae</taxon>
        <taxon>Cephaloticoccus</taxon>
    </lineage>
</organism>
<dbReference type="InterPro" id="IPR036465">
    <property type="entry name" value="vWFA_dom_sf"/>
</dbReference>
<feature type="compositionally biased region" description="Low complexity" evidence="5">
    <location>
        <begin position="486"/>
        <end position="495"/>
    </location>
</feature>
<gene>
    <name evidence="7" type="ORF">AXK11_03355</name>
</gene>
<keyword evidence="1" id="KW-1003">Cell membrane</keyword>
<dbReference type="AlphaFoldDB" id="A0A139SQW4"/>
<keyword evidence="2" id="KW-0812">Transmembrane</keyword>
<dbReference type="Pfam" id="PF13519">
    <property type="entry name" value="VWA_2"/>
    <property type="match status" value="1"/>
</dbReference>
<keyword evidence="3" id="KW-1133">Transmembrane helix</keyword>
<feature type="compositionally biased region" description="Pro residues" evidence="5">
    <location>
        <begin position="602"/>
        <end position="614"/>
    </location>
</feature>
<dbReference type="STRING" id="1548207.AXK11_03355"/>
<reference evidence="8" key="1">
    <citation type="submission" date="2016-02" db="EMBL/GenBank/DDBJ databases">
        <authorList>
            <person name="Sanders J.G."/>
            <person name="Lin J.Y."/>
            <person name="Wertz J.T."/>
            <person name="Russell J.A."/>
            <person name="Moreau C.S."/>
            <person name="Powell S."/>
        </authorList>
    </citation>
    <scope>NUCLEOTIDE SEQUENCE [LARGE SCALE GENOMIC DNA]</scope>
    <source>
        <strain evidence="8">CAG34</strain>
    </source>
</reference>
<evidence type="ECO:0000256" key="3">
    <source>
        <dbReference type="ARBA" id="ARBA00022989"/>
    </source>
</evidence>
<sequence>MEFYAPQRLFLLLIPAALLVWELARRGRAAAVAHPKIQRAEASARHLKLTPREHGDAAHNAAPAKPPSFFTKIKAARPLLTLGLALGIVALARPQYGEREIPVFEQSREVLIALDLSRSMLAEDIKPTRLIRAKLLISSLLERLAGERVGLVLFSGTAFLQSPLSADYEILREFLPELGPDTLPEGGTNYRALLDTALEAFGDTPATDRFLIVLSDGESTDDTWQHRLDALKKRGIRTIALGIGTAGGAMLPDGSGGYVKDERGAVVLSRLEPATLRQLAESTGGLYRDASTWLDLAALIRETVEQGQRGQFSDTQVQRLIDRYQWALAPALLFLALSFWLEFPAHPRPRELTLHRLAEPRNTGPRSAARISVAALLGLLLFLTTAKAPAQNVGNEVDHAAPELSALGKIVSRLSTKAAAPTGRDWAELARETVTWGQKLQSEQHPVPPGPVRDALRATRLGEALDPQTADWPALRRELEALLATPPEQEQEQPQQQPPQNPDAQNDSQEQQRQQGSSQDQSPPSDSGSESNDQSSQGSQSPQDAQQGSEQQSAPQPNSSPDSDAPHSGSQQSQQQPPQQAEQPRAGESAFGDMQQDAAQPEPQPSPPAQPPAPQGQTQQVGGTQPKDAAAPDAQDPALSVPLQKLQKIRNDDSPAQLFQMMNDDAPQENSGRPKKDW</sequence>
<feature type="domain" description="VWFA" evidence="6">
    <location>
        <begin position="109"/>
        <end position="307"/>
    </location>
</feature>
<evidence type="ECO:0000256" key="1">
    <source>
        <dbReference type="ARBA" id="ARBA00022475"/>
    </source>
</evidence>
<dbReference type="RefSeq" id="WP_068629231.1">
    <property type="nucleotide sequence ID" value="NZ_LSZQ01000028.1"/>
</dbReference>